<keyword evidence="11" id="KW-0413">Isomerase</keyword>
<dbReference type="AlphaFoldDB" id="A0A916WUB6"/>
<feature type="region of interest" description="Disordered" evidence="16">
    <location>
        <begin position="753"/>
        <end position="778"/>
    </location>
</feature>
<evidence type="ECO:0000256" key="16">
    <source>
        <dbReference type="SAM" id="MobiDB-lite"/>
    </source>
</evidence>
<reference evidence="19" key="1">
    <citation type="journal article" date="2014" name="Int. J. Syst. Evol. Microbiol.">
        <title>Complete genome sequence of Corynebacterium casei LMG S-19264T (=DSM 44701T), isolated from a smear-ripened cheese.</title>
        <authorList>
            <consortium name="US DOE Joint Genome Institute (JGI-PGF)"/>
            <person name="Walter F."/>
            <person name="Albersmeier A."/>
            <person name="Kalinowski J."/>
            <person name="Ruckert C."/>
        </authorList>
    </citation>
    <scope>NUCLEOTIDE SEQUENCE</scope>
    <source>
        <strain evidence="19">CGMCC 1.12827</strain>
    </source>
</reference>
<dbReference type="GO" id="GO:0003677">
    <property type="term" value="F:DNA binding"/>
    <property type="evidence" value="ECO:0007669"/>
    <property type="project" value="UniProtKB-KW"/>
</dbReference>
<feature type="domain" description="UvrD-like helicase ATP-binding" evidence="17">
    <location>
        <begin position="35"/>
        <end position="346"/>
    </location>
</feature>
<keyword evidence="7" id="KW-0269">Exonuclease</keyword>
<gene>
    <name evidence="19" type="ORF">GCM10011489_23620</name>
</gene>
<comment type="catalytic activity">
    <reaction evidence="12">
        <text>Couples ATP hydrolysis with the unwinding of duplex DNA by translocating in the 3'-5' direction.</text>
        <dbReference type="EC" id="5.6.2.4"/>
    </reaction>
</comment>
<evidence type="ECO:0000256" key="1">
    <source>
        <dbReference type="ARBA" id="ARBA00009922"/>
    </source>
</evidence>
<keyword evidence="4" id="KW-0227">DNA damage</keyword>
<evidence type="ECO:0000256" key="9">
    <source>
        <dbReference type="ARBA" id="ARBA00023125"/>
    </source>
</evidence>
<evidence type="ECO:0000256" key="2">
    <source>
        <dbReference type="ARBA" id="ARBA00022722"/>
    </source>
</evidence>
<reference evidence="19" key="2">
    <citation type="submission" date="2020-09" db="EMBL/GenBank/DDBJ databases">
        <authorList>
            <person name="Sun Q."/>
            <person name="Zhou Y."/>
        </authorList>
    </citation>
    <scope>NUCLEOTIDE SEQUENCE</scope>
    <source>
        <strain evidence="19">CGMCC 1.12827</strain>
    </source>
</reference>
<evidence type="ECO:0000313" key="20">
    <source>
        <dbReference type="Proteomes" id="UP000621454"/>
    </source>
</evidence>
<dbReference type="InterPro" id="IPR014016">
    <property type="entry name" value="UvrD-like_ATP-bd"/>
</dbReference>
<keyword evidence="20" id="KW-1185">Reference proteome</keyword>
<protein>
    <recommendedName>
        <fullName evidence="13">DNA 3'-5' helicase</fullName>
        <ecNumber evidence="13">5.6.2.4</ecNumber>
    </recommendedName>
</protein>
<evidence type="ECO:0000256" key="7">
    <source>
        <dbReference type="ARBA" id="ARBA00022839"/>
    </source>
</evidence>
<dbReference type="Gene3D" id="1.10.10.160">
    <property type="match status" value="1"/>
</dbReference>
<dbReference type="GO" id="GO:0033202">
    <property type="term" value="C:DNA helicase complex"/>
    <property type="evidence" value="ECO:0007669"/>
    <property type="project" value="TreeGrafter"/>
</dbReference>
<organism evidence="19 20">
    <name type="scientific">Gordonia jinhuaensis</name>
    <dbReference type="NCBI Taxonomy" id="1517702"/>
    <lineage>
        <taxon>Bacteria</taxon>
        <taxon>Bacillati</taxon>
        <taxon>Actinomycetota</taxon>
        <taxon>Actinomycetes</taxon>
        <taxon>Mycobacteriales</taxon>
        <taxon>Gordoniaceae</taxon>
        <taxon>Gordonia</taxon>
    </lineage>
</organism>
<dbReference type="InterPro" id="IPR011604">
    <property type="entry name" value="PDDEXK-like_dom_sf"/>
</dbReference>
<evidence type="ECO:0000256" key="15">
    <source>
        <dbReference type="PROSITE-ProRule" id="PRU00560"/>
    </source>
</evidence>
<evidence type="ECO:0000256" key="6">
    <source>
        <dbReference type="ARBA" id="ARBA00022806"/>
    </source>
</evidence>
<keyword evidence="6 15" id="KW-0347">Helicase</keyword>
<feature type="region of interest" description="Disordered" evidence="16">
    <location>
        <begin position="1"/>
        <end position="22"/>
    </location>
</feature>
<comment type="caution">
    <text evidence="19">The sequence shown here is derived from an EMBL/GenBank/DDBJ whole genome shotgun (WGS) entry which is preliminary data.</text>
</comment>
<dbReference type="GO" id="GO:0004527">
    <property type="term" value="F:exonuclease activity"/>
    <property type="evidence" value="ECO:0007669"/>
    <property type="project" value="UniProtKB-KW"/>
</dbReference>
<feature type="domain" description="UvrD-like helicase C-terminal" evidence="18">
    <location>
        <begin position="347"/>
        <end position="651"/>
    </location>
</feature>
<proteinExistence type="inferred from homology"/>
<evidence type="ECO:0000256" key="5">
    <source>
        <dbReference type="ARBA" id="ARBA00022801"/>
    </source>
</evidence>
<dbReference type="GO" id="GO:0005524">
    <property type="term" value="F:ATP binding"/>
    <property type="evidence" value="ECO:0007669"/>
    <property type="project" value="UniProtKB-UniRule"/>
</dbReference>
<evidence type="ECO:0000256" key="11">
    <source>
        <dbReference type="ARBA" id="ARBA00023235"/>
    </source>
</evidence>
<evidence type="ECO:0000256" key="3">
    <source>
        <dbReference type="ARBA" id="ARBA00022741"/>
    </source>
</evidence>
<dbReference type="GO" id="GO:0005829">
    <property type="term" value="C:cytosol"/>
    <property type="evidence" value="ECO:0007669"/>
    <property type="project" value="TreeGrafter"/>
</dbReference>
<keyword evidence="3 15" id="KW-0547">Nucleotide-binding</keyword>
<dbReference type="Pfam" id="PF13361">
    <property type="entry name" value="UvrD_C"/>
    <property type="match status" value="1"/>
</dbReference>
<dbReference type="InterPro" id="IPR027417">
    <property type="entry name" value="P-loop_NTPase"/>
</dbReference>
<keyword evidence="2" id="KW-0540">Nuclease</keyword>
<name>A0A916WUB6_9ACTN</name>
<keyword evidence="5 15" id="KW-0378">Hydrolase</keyword>
<evidence type="ECO:0000259" key="17">
    <source>
        <dbReference type="PROSITE" id="PS51198"/>
    </source>
</evidence>
<dbReference type="Gene3D" id="3.40.50.300">
    <property type="entry name" value="P-loop containing nucleotide triphosphate hydrolases"/>
    <property type="match status" value="2"/>
</dbReference>
<keyword evidence="10" id="KW-0234">DNA repair</keyword>
<evidence type="ECO:0000256" key="10">
    <source>
        <dbReference type="ARBA" id="ARBA00023204"/>
    </source>
</evidence>
<evidence type="ECO:0000256" key="13">
    <source>
        <dbReference type="ARBA" id="ARBA00034808"/>
    </source>
</evidence>
<comment type="catalytic activity">
    <reaction evidence="14">
        <text>ATP + H2O = ADP + phosphate + H(+)</text>
        <dbReference type="Rhea" id="RHEA:13065"/>
        <dbReference type="ChEBI" id="CHEBI:15377"/>
        <dbReference type="ChEBI" id="CHEBI:15378"/>
        <dbReference type="ChEBI" id="CHEBI:30616"/>
        <dbReference type="ChEBI" id="CHEBI:43474"/>
        <dbReference type="ChEBI" id="CHEBI:456216"/>
        <dbReference type="EC" id="5.6.2.4"/>
    </reaction>
</comment>
<accession>A0A916WUB6</accession>
<feature type="compositionally biased region" description="Low complexity" evidence="16">
    <location>
        <begin position="753"/>
        <end position="763"/>
    </location>
</feature>
<dbReference type="Pfam" id="PF12705">
    <property type="entry name" value="PDDEXK_1"/>
    <property type="match status" value="1"/>
</dbReference>
<dbReference type="InterPro" id="IPR014017">
    <property type="entry name" value="DNA_helicase_UvrD-like_C"/>
</dbReference>
<evidence type="ECO:0000256" key="8">
    <source>
        <dbReference type="ARBA" id="ARBA00022840"/>
    </source>
</evidence>
<dbReference type="EMBL" id="BMGC01000015">
    <property type="protein sequence ID" value="GGB34805.1"/>
    <property type="molecule type" value="Genomic_DNA"/>
</dbReference>
<dbReference type="Gene3D" id="1.10.486.10">
    <property type="entry name" value="PCRA, domain 4"/>
    <property type="match status" value="1"/>
</dbReference>
<dbReference type="PANTHER" id="PTHR11070:SF59">
    <property type="entry name" value="DNA 3'-5' HELICASE"/>
    <property type="match status" value="1"/>
</dbReference>
<evidence type="ECO:0000256" key="14">
    <source>
        <dbReference type="ARBA" id="ARBA00048988"/>
    </source>
</evidence>
<evidence type="ECO:0000313" key="19">
    <source>
        <dbReference type="EMBL" id="GGB34805.1"/>
    </source>
</evidence>
<dbReference type="InterPro" id="IPR013986">
    <property type="entry name" value="DExx_box_DNA_helicase_dom_sf"/>
</dbReference>
<dbReference type="SUPFAM" id="SSF52540">
    <property type="entry name" value="P-loop containing nucleoside triphosphate hydrolases"/>
    <property type="match status" value="1"/>
</dbReference>
<evidence type="ECO:0000256" key="12">
    <source>
        <dbReference type="ARBA" id="ARBA00034617"/>
    </source>
</evidence>
<keyword evidence="8 15" id="KW-0067">ATP-binding</keyword>
<keyword evidence="9" id="KW-0238">DNA-binding</keyword>
<comment type="similarity">
    <text evidence="1">Belongs to the helicase family. UvrD subfamily.</text>
</comment>
<dbReference type="Gene3D" id="3.90.320.10">
    <property type="match status" value="1"/>
</dbReference>
<evidence type="ECO:0000259" key="18">
    <source>
        <dbReference type="PROSITE" id="PS51217"/>
    </source>
</evidence>
<sequence length="1125" mass="118553">MSGVRDSIDAMQLVRSDPPEAPVRSWAPEVSRLLDTPSGDRVRRSENAWDPVRVTGGPGTGKTSLITDLAIARLRDGQVDPGSVLVLVSDKRAAARVREQISDGVLGAAARVSATREPLVRTIHSYAFGVLRLQAAAHDNPPPRLITGSEQDVVLRELLAGDADGSGVRWPQHLRPALLTDGFAQELRDLLMRAAERGVGPEQLIALGRKHSRPEWIAAGQEYRQYEQVTLLRGSVGTEAPQASAPAVDAAEMIGAALDAFATDPVLLGNERMRIRHLLVDDAQHLDPQAAQLIRLIGTGTAQTVVAGDPDQSIFGFRGASSTFLEDLVPAGSDRDIVLTENFRSVEPICEITGSITARLPGARIHPVAVSARTGDASADAVTVAVYGSAAKEATAIADAMRRAHLFGGVPWSQMAVIVRSVSRTAVPLRRALRSVGIPVTTASGETPLSRQRSVVALLTALRAAVETLDADEVYTLLTGPIGGADPTALRRLRRGVRRLHADGSGDDRDSLQVIADAIAGSEEPAITALTEIERTQLDRVLRVVAAGRSAAGRHAALEEILWAVWEASGLERLWTGASVRGGVAADQADRDLDSAIALFDAAADYSDNLPAASVIGFIDYVNAMQIGGSAPTVGARSEAVTLCSAHTAAGREWDVVAVAGVLDGLWPSLRSRGGVLRTAELVDLLDGIDASALATISRNAVAVAEERRLLLVACSRARSRLLVTAVDDAGGDAAPSRFIGEIAARQRVSVSGAGTGDSAAGDPSTGDSGSDVPLESLPVDPGVRRVLSLPSLVATLRAELVEAYRGDASDPAVRARAEAATELLARLAADGVAGADPDEWFGLAGSSTDAPLRAPGEDGVMAPVLMSPSSVETLSRCSLRWMLERAGGRDADDSSPAVAGTVVHTLVQALAGQVPPEDVDAALETVWERIDNGAQWYSEHELERTKQMLEHFRAWLTLSRSRFTELGVEVEVRADLPPDDSDDLPVSIVGRIDRLESDEQGRPVVVDVKTGKTVVTKDDAQEHPQLRTYQTAIALGGVDELGAVEPGGGELVYVNSGTDKTGSAVRGQSPMTPEMIDEWIAHIRAIARRTIGPTFAATPNPGCGHCPVTSSCPARPSGKSVTDD</sequence>
<dbReference type="InterPro" id="IPR038726">
    <property type="entry name" value="PDDEXK_AddAB-type"/>
</dbReference>
<dbReference type="PROSITE" id="PS51217">
    <property type="entry name" value="UVRD_HELICASE_CTER"/>
    <property type="match status" value="1"/>
</dbReference>
<dbReference type="EC" id="5.6.2.4" evidence="13"/>
<dbReference type="GO" id="GO:0043138">
    <property type="term" value="F:3'-5' DNA helicase activity"/>
    <property type="evidence" value="ECO:0007669"/>
    <property type="project" value="UniProtKB-EC"/>
</dbReference>
<dbReference type="InterPro" id="IPR000212">
    <property type="entry name" value="DNA_helicase_UvrD/REP"/>
</dbReference>
<dbReference type="GO" id="GO:0000725">
    <property type="term" value="P:recombinational repair"/>
    <property type="evidence" value="ECO:0007669"/>
    <property type="project" value="TreeGrafter"/>
</dbReference>
<feature type="binding site" evidence="15">
    <location>
        <begin position="56"/>
        <end position="63"/>
    </location>
    <ligand>
        <name>ATP</name>
        <dbReference type="ChEBI" id="CHEBI:30616"/>
    </ligand>
</feature>
<evidence type="ECO:0000256" key="4">
    <source>
        <dbReference type="ARBA" id="ARBA00022763"/>
    </source>
</evidence>
<dbReference type="PANTHER" id="PTHR11070">
    <property type="entry name" value="UVRD / RECB / PCRA DNA HELICASE FAMILY MEMBER"/>
    <property type="match status" value="1"/>
</dbReference>
<dbReference type="Pfam" id="PF00580">
    <property type="entry name" value="UvrD-helicase"/>
    <property type="match status" value="1"/>
</dbReference>
<dbReference type="PROSITE" id="PS51198">
    <property type="entry name" value="UVRD_HELICASE_ATP_BIND"/>
    <property type="match status" value="1"/>
</dbReference>
<dbReference type="Proteomes" id="UP000621454">
    <property type="component" value="Unassembled WGS sequence"/>
</dbReference>